<protein>
    <submittedName>
        <fullName evidence="1">Uncharacterized protein</fullName>
    </submittedName>
</protein>
<dbReference type="AlphaFoldDB" id="A8S680"/>
<dbReference type="HOGENOM" id="CLU_3343875_0_0_9"/>
<comment type="caution">
    <text evidence="1">The sequence shown here is derived from an EMBL/GenBank/DDBJ whole genome shotgun (WGS) entry which is preliminary data.</text>
</comment>
<organism evidence="1 2">
    <name type="scientific">Faecalibacterium prausnitzii M21/2</name>
    <dbReference type="NCBI Taxonomy" id="411485"/>
    <lineage>
        <taxon>Bacteria</taxon>
        <taxon>Bacillati</taxon>
        <taxon>Bacillota</taxon>
        <taxon>Clostridia</taxon>
        <taxon>Eubacteriales</taxon>
        <taxon>Oscillospiraceae</taxon>
        <taxon>Faecalibacterium</taxon>
    </lineage>
</organism>
<dbReference type="EMBL" id="ABED02000011">
    <property type="protein sequence ID" value="EDP23051.1"/>
    <property type="molecule type" value="Genomic_DNA"/>
</dbReference>
<reference evidence="1 2" key="2">
    <citation type="submission" date="2007-09" db="EMBL/GenBank/DDBJ databases">
        <authorList>
            <person name="Fulton L."/>
            <person name="Clifton S."/>
            <person name="Fulton B."/>
            <person name="Xu J."/>
            <person name="Minx P."/>
            <person name="Pepin K.H."/>
            <person name="Johnson M."/>
            <person name="Thiruvilangam P."/>
            <person name="Bhonagiri V."/>
            <person name="Nash W.E."/>
            <person name="Mardis E.R."/>
            <person name="Wilson R.K."/>
        </authorList>
    </citation>
    <scope>NUCLEOTIDE SEQUENCE [LARGE SCALE GENOMIC DNA]</scope>
    <source>
        <strain evidence="1 2">M21/2</strain>
    </source>
</reference>
<proteinExistence type="predicted"/>
<name>A8S680_9FIRM</name>
<dbReference type="Proteomes" id="UP000005945">
    <property type="component" value="Unassembled WGS sequence"/>
</dbReference>
<evidence type="ECO:0000313" key="2">
    <source>
        <dbReference type="Proteomes" id="UP000005945"/>
    </source>
</evidence>
<gene>
    <name evidence="1" type="ORF">FAEPRAM212_00106</name>
</gene>
<accession>A8S680</accession>
<reference evidence="1 2" key="1">
    <citation type="submission" date="2007-09" db="EMBL/GenBank/DDBJ databases">
        <title>Draft genome sequence of Faecalibacterium prausnitzii M21/2.</title>
        <authorList>
            <person name="Sudarsanam P."/>
            <person name="Ley R."/>
            <person name="Guruge J."/>
            <person name="Turnbaugh P.J."/>
            <person name="Mahowald M."/>
            <person name="Liep D."/>
            <person name="Gordon J."/>
        </authorList>
    </citation>
    <scope>NUCLEOTIDE SEQUENCE [LARGE SCALE GENOMIC DNA]</scope>
    <source>
        <strain evidence="1 2">M21/2</strain>
    </source>
</reference>
<evidence type="ECO:0000313" key="1">
    <source>
        <dbReference type="EMBL" id="EDP23051.1"/>
    </source>
</evidence>
<sequence>MHSGTRPHLIQVYHICRRKATKRHNFSGFPFLLEKVP</sequence>